<name>A0A9D4ZIL9_ADICA</name>
<dbReference type="OrthoDB" id="75250at2759"/>
<sequence>LAPLLFEYVCCKQLPTFCVINLQDLARTCQNIVFGFAHSDETPSPLPVLEATLSSIEQLTTSIKSWATSTNGQSLSAVCTIAKSILASINKLQPTAKTSRRITSSTLITSQCSCSYISLCHWSHTDTS</sequence>
<feature type="non-terminal residue" evidence="1">
    <location>
        <position position="128"/>
    </location>
</feature>
<feature type="non-terminal residue" evidence="1">
    <location>
        <position position="1"/>
    </location>
</feature>
<protein>
    <submittedName>
        <fullName evidence="1">Uncharacterized protein</fullName>
    </submittedName>
</protein>
<organism evidence="1 2">
    <name type="scientific">Adiantum capillus-veneris</name>
    <name type="common">Maidenhair fern</name>
    <dbReference type="NCBI Taxonomy" id="13818"/>
    <lineage>
        <taxon>Eukaryota</taxon>
        <taxon>Viridiplantae</taxon>
        <taxon>Streptophyta</taxon>
        <taxon>Embryophyta</taxon>
        <taxon>Tracheophyta</taxon>
        <taxon>Polypodiopsida</taxon>
        <taxon>Polypodiidae</taxon>
        <taxon>Polypodiales</taxon>
        <taxon>Pteridineae</taxon>
        <taxon>Pteridaceae</taxon>
        <taxon>Vittarioideae</taxon>
        <taxon>Adiantum</taxon>
    </lineage>
</organism>
<comment type="caution">
    <text evidence="1">The sequence shown here is derived from an EMBL/GenBank/DDBJ whole genome shotgun (WGS) entry which is preliminary data.</text>
</comment>
<evidence type="ECO:0000313" key="2">
    <source>
        <dbReference type="Proteomes" id="UP000886520"/>
    </source>
</evidence>
<evidence type="ECO:0000313" key="1">
    <source>
        <dbReference type="EMBL" id="KAI5075277.1"/>
    </source>
</evidence>
<keyword evidence="2" id="KW-1185">Reference proteome</keyword>
<accession>A0A9D4ZIL9</accession>
<dbReference type="AlphaFoldDB" id="A0A9D4ZIL9"/>
<proteinExistence type="predicted"/>
<dbReference type="Proteomes" id="UP000886520">
    <property type="component" value="Chromosome 9"/>
</dbReference>
<dbReference type="EMBL" id="JABFUD020000009">
    <property type="protein sequence ID" value="KAI5075277.1"/>
    <property type="molecule type" value="Genomic_DNA"/>
</dbReference>
<gene>
    <name evidence="1" type="ORF">GOP47_0009353</name>
</gene>
<reference evidence="1" key="1">
    <citation type="submission" date="2021-01" db="EMBL/GenBank/DDBJ databases">
        <title>Adiantum capillus-veneris genome.</title>
        <authorList>
            <person name="Fang Y."/>
            <person name="Liao Q."/>
        </authorList>
    </citation>
    <scope>NUCLEOTIDE SEQUENCE</scope>
    <source>
        <strain evidence="1">H3</strain>
        <tissue evidence="1">Leaf</tissue>
    </source>
</reference>